<dbReference type="AlphaFoldDB" id="A0A1S4CH95"/>
<dbReference type="PaxDb" id="4097-A0A1S4CH95"/>
<evidence type="ECO:0000313" key="1">
    <source>
        <dbReference type="RefSeq" id="XP_016500560.1"/>
    </source>
</evidence>
<accession>A0A1S4CH95</accession>
<reference evidence="1" key="1">
    <citation type="submission" date="2025-08" db="UniProtKB">
        <authorList>
            <consortium name="RefSeq"/>
        </authorList>
    </citation>
    <scope>IDENTIFICATION</scope>
</reference>
<protein>
    <submittedName>
        <fullName evidence="1">Uncharacterized protein isoform X1</fullName>
    </submittedName>
</protein>
<sequence>MRKSSFRQLQVMQIQAAQPTTMIKITIKTNLLPAIFQKRWSVDQPCDHVASLRRWMLMECGDWISTISHEICIYKLQESDVSLLDKEKHFQLLQLLCESLRIHGTYFCVLCNDNVPR</sequence>
<name>A0A1S4CH95_TOBAC</name>
<proteinExistence type="predicted"/>
<organism evidence="1">
    <name type="scientific">Nicotiana tabacum</name>
    <name type="common">Common tobacco</name>
    <dbReference type="NCBI Taxonomy" id="4097"/>
    <lineage>
        <taxon>Eukaryota</taxon>
        <taxon>Viridiplantae</taxon>
        <taxon>Streptophyta</taxon>
        <taxon>Embryophyta</taxon>
        <taxon>Tracheophyta</taxon>
        <taxon>Spermatophyta</taxon>
        <taxon>Magnoliopsida</taxon>
        <taxon>eudicotyledons</taxon>
        <taxon>Gunneridae</taxon>
        <taxon>Pentapetalae</taxon>
        <taxon>asterids</taxon>
        <taxon>lamiids</taxon>
        <taxon>Solanales</taxon>
        <taxon>Solanaceae</taxon>
        <taxon>Nicotianoideae</taxon>
        <taxon>Nicotianeae</taxon>
        <taxon>Nicotiana</taxon>
    </lineage>
</organism>
<dbReference type="RefSeq" id="XP_016500560.1">
    <property type="nucleotide sequence ID" value="XM_016645074.1"/>
</dbReference>
<dbReference type="KEGG" id="nta:107818992"/>
<gene>
    <name evidence="1" type="primary">LOC107818992</name>
</gene>